<dbReference type="Proteomes" id="UP001302719">
    <property type="component" value="Chromosome"/>
</dbReference>
<proteinExistence type="predicted"/>
<protein>
    <submittedName>
        <fullName evidence="2">Uncharacterized protein</fullName>
    </submittedName>
</protein>
<reference evidence="2 3" key="1">
    <citation type="submission" date="2023-01" db="EMBL/GenBank/DDBJ databases">
        <title>Cultivation and genomic characterization of new, ubiquitous marine nitrite-oxidizing bacteria from the Nitrospirales.</title>
        <authorList>
            <person name="Mueller A.J."/>
            <person name="Daebeler A."/>
            <person name="Herbold C.W."/>
            <person name="Kirkegaard R.H."/>
            <person name="Daims H."/>
        </authorList>
    </citation>
    <scope>NUCLEOTIDE SEQUENCE [LARGE SCALE GENOMIC DNA]</scope>
    <source>
        <strain evidence="2 3">VA</strain>
    </source>
</reference>
<dbReference type="EMBL" id="CP116967">
    <property type="protein sequence ID" value="WNM60178.1"/>
    <property type="molecule type" value="Genomic_DNA"/>
</dbReference>
<feature type="region of interest" description="Disordered" evidence="1">
    <location>
        <begin position="1"/>
        <end position="26"/>
    </location>
</feature>
<dbReference type="AlphaFoldDB" id="A0AA96JU07"/>
<gene>
    <name evidence="2" type="ORF">PP769_15010</name>
</gene>
<sequence length="72" mass="7370">MEALELDDVPDPEAAPDPVDPADGADVGVVELDPLSEPVEPVLLSVLDSLVLVSAGFPLFSDLLSGALSLSE</sequence>
<accession>A0AA96JU07</accession>
<evidence type="ECO:0000256" key="1">
    <source>
        <dbReference type="SAM" id="MobiDB-lite"/>
    </source>
</evidence>
<evidence type="ECO:0000313" key="3">
    <source>
        <dbReference type="Proteomes" id="UP001302719"/>
    </source>
</evidence>
<evidence type="ECO:0000313" key="2">
    <source>
        <dbReference type="EMBL" id="WNM60178.1"/>
    </source>
</evidence>
<dbReference type="RefSeq" id="WP_312641568.1">
    <property type="nucleotide sequence ID" value="NZ_CP116967.1"/>
</dbReference>
<organism evidence="2 3">
    <name type="scientific">Candidatus Nitrospira allomarina</name>
    <dbReference type="NCBI Taxonomy" id="3020900"/>
    <lineage>
        <taxon>Bacteria</taxon>
        <taxon>Pseudomonadati</taxon>
        <taxon>Nitrospirota</taxon>
        <taxon>Nitrospiria</taxon>
        <taxon>Nitrospirales</taxon>
        <taxon>Nitrospiraceae</taxon>
        <taxon>Nitrospira</taxon>
    </lineage>
</organism>
<name>A0AA96JU07_9BACT</name>
<keyword evidence="3" id="KW-1185">Reference proteome</keyword>
<feature type="compositionally biased region" description="Acidic residues" evidence="1">
    <location>
        <begin position="1"/>
        <end position="11"/>
    </location>
</feature>
<dbReference type="KEGG" id="nall:PP769_15010"/>